<dbReference type="Proteomes" id="UP001055811">
    <property type="component" value="Linkage Group LG04"/>
</dbReference>
<comment type="caution">
    <text evidence="1">The sequence shown here is derived from an EMBL/GenBank/DDBJ whole genome shotgun (WGS) entry which is preliminary data.</text>
</comment>
<reference evidence="1 2" key="2">
    <citation type="journal article" date="2022" name="Mol. Ecol. Resour.">
        <title>The genomes of chicory, endive, great burdock and yacon provide insights into Asteraceae paleo-polyploidization history and plant inulin production.</title>
        <authorList>
            <person name="Fan W."/>
            <person name="Wang S."/>
            <person name="Wang H."/>
            <person name="Wang A."/>
            <person name="Jiang F."/>
            <person name="Liu H."/>
            <person name="Zhao H."/>
            <person name="Xu D."/>
            <person name="Zhang Y."/>
        </authorList>
    </citation>
    <scope>NUCLEOTIDE SEQUENCE [LARGE SCALE GENOMIC DNA]</scope>
    <source>
        <strain evidence="2">cv. Punajuju</strain>
        <tissue evidence="1">Leaves</tissue>
    </source>
</reference>
<evidence type="ECO:0000313" key="1">
    <source>
        <dbReference type="EMBL" id="KAI3749789.1"/>
    </source>
</evidence>
<sequence length="238" mass="26278">MGSADDDWSMVNRRKSKWNDKVVSFFVGNIPEGTSTKSLRSRFERYGKLVDVYIAKKKDRNGLIFGFVRFAGITDGIEFAKSFGKIKNKEEIVIEYGIGKSTKIEIIEWDNHWKPFESDGDWGEESDPCELGSEEDDNSSNSDDASMDTEDGEIKVGDESAVPDTNENNSPLNEDEDSSDVTPTTLPVEGQTPGRGTVHEIPEKSHGVSDGHMGINNPSAAFVFNATSNSTEHDELSL</sequence>
<organism evidence="1 2">
    <name type="scientific">Cichorium intybus</name>
    <name type="common">Chicory</name>
    <dbReference type="NCBI Taxonomy" id="13427"/>
    <lineage>
        <taxon>Eukaryota</taxon>
        <taxon>Viridiplantae</taxon>
        <taxon>Streptophyta</taxon>
        <taxon>Embryophyta</taxon>
        <taxon>Tracheophyta</taxon>
        <taxon>Spermatophyta</taxon>
        <taxon>Magnoliopsida</taxon>
        <taxon>eudicotyledons</taxon>
        <taxon>Gunneridae</taxon>
        <taxon>Pentapetalae</taxon>
        <taxon>asterids</taxon>
        <taxon>campanulids</taxon>
        <taxon>Asterales</taxon>
        <taxon>Asteraceae</taxon>
        <taxon>Cichorioideae</taxon>
        <taxon>Cichorieae</taxon>
        <taxon>Cichoriinae</taxon>
        <taxon>Cichorium</taxon>
    </lineage>
</organism>
<dbReference type="EMBL" id="CM042012">
    <property type="protein sequence ID" value="KAI3749789.1"/>
    <property type="molecule type" value="Genomic_DNA"/>
</dbReference>
<reference evidence="2" key="1">
    <citation type="journal article" date="2022" name="Mol. Ecol. Resour.">
        <title>The genomes of chicory, endive, great burdock and yacon provide insights into Asteraceae palaeo-polyploidization history and plant inulin production.</title>
        <authorList>
            <person name="Fan W."/>
            <person name="Wang S."/>
            <person name="Wang H."/>
            <person name="Wang A."/>
            <person name="Jiang F."/>
            <person name="Liu H."/>
            <person name="Zhao H."/>
            <person name="Xu D."/>
            <person name="Zhang Y."/>
        </authorList>
    </citation>
    <scope>NUCLEOTIDE SEQUENCE [LARGE SCALE GENOMIC DNA]</scope>
    <source>
        <strain evidence="2">cv. Punajuju</strain>
    </source>
</reference>
<name>A0ACB9DSY2_CICIN</name>
<accession>A0ACB9DSY2</accession>
<keyword evidence="2" id="KW-1185">Reference proteome</keyword>
<protein>
    <submittedName>
        <fullName evidence="1">Uncharacterized protein</fullName>
    </submittedName>
</protein>
<proteinExistence type="predicted"/>
<gene>
    <name evidence="1" type="ORF">L2E82_20405</name>
</gene>
<evidence type="ECO:0000313" key="2">
    <source>
        <dbReference type="Proteomes" id="UP001055811"/>
    </source>
</evidence>